<feature type="compositionally biased region" description="Low complexity" evidence="3">
    <location>
        <begin position="81"/>
        <end position="93"/>
    </location>
</feature>
<evidence type="ECO:0000313" key="7">
    <source>
        <dbReference type="Proteomes" id="UP000002258"/>
    </source>
</evidence>
<dbReference type="PANTHER" id="PTHR23176:SF129">
    <property type="entry name" value="RHO GTPASE ACTIVATING PROTEIN AT 16F, ISOFORM E-RELATED"/>
    <property type="match status" value="1"/>
</dbReference>
<keyword evidence="1" id="KW-0343">GTPase activation</keyword>
<feature type="compositionally biased region" description="Polar residues" evidence="3">
    <location>
        <begin position="59"/>
        <end position="80"/>
    </location>
</feature>
<evidence type="ECO:0000313" key="6">
    <source>
        <dbReference type="EMBL" id="EAZ63943.2"/>
    </source>
</evidence>
<proteinExistence type="predicted"/>
<feature type="compositionally biased region" description="Polar residues" evidence="3">
    <location>
        <begin position="720"/>
        <end position="745"/>
    </location>
</feature>
<feature type="coiled-coil region" evidence="2">
    <location>
        <begin position="217"/>
        <end position="244"/>
    </location>
</feature>
<dbReference type="HOGENOM" id="CLU_245875_0_0_1"/>
<dbReference type="KEGG" id="pic:PICST_66478"/>
<evidence type="ECO:0000256" key="2">
    <source>
        <dbReference type="SAM" id="Coils"/>
    </source>
</evidence>
<feature type="compositionally biased region" description="Polar residues" evidence="3">
    <location>
        <begin position="755"/>
        <end position="774"/>
    </location>
</feature>
<dbReference type="GO" id="GO:0005096">
    <property type="term" value="F:GTPase activator activity"/>
    <property type="evidence" value="ECO:0007669"/>
    <property type="project" value="UniProtKB-KW"/>
</dbReference>
<evidence type="ECO:0000259" key="4">
    <source>
        <dbReference type="PROSITE" id="PS50003"/>
    </source>
</evidence>
<dbReference type="Gene3D" id="2.30.29.30">
    <property type="entry name" value="Pleckstrin-homology domain (PH domain)/Phosphotyrosine-binding domain (PTB)"/>
    <property type="match status" value="1"/>
</dbReference>
<dbReference type="eggNOG" id="KOG4269">
    <property type="taxonomic scope" value="Eukaryota"/>
</dbReference>
<dbReference type="InterPro" id="IPR050729">
    <property type="entry name" value="Rho-GAP"/>
</dbReference>
<feature type="compositionally biased region" description="Low complexity" evidence="3">
    <location>
        <begin position="621"/>
        <end position="635"/>
    </location>
</feature>
<evidence type="ECO:0000259" key="5">
    <source>
        <dbReference type="PROSITE" id="PS50238"/>
    </source>
</evidence>
<sequence length="1562" mass="175135">MDVSTRPEVAAPYSPNNGSVTSAMKSNMTGHISSNNTNGISNNNISNNDNIASSTNASKTSNVNGSVASSFHDNNVANIDSTSTNNSTKLNSSQRFNQSYGGSPSSSSSNSSSSTNKPNVTPNSSNHSNNVDNVINNNLSNLAYSYQPKSPISNSQLINSNTASPNGSSIYSPVTNRDSYTLNMTIGSPRRGSNKLNDVPPSDPRFDRSHLTDKEFIEQLMFENRELHALLSKKENQIQILREQWTVPKGIPVTITSSSVAELSTDSLESPIEKEEKTEEREAVKTEKQEREIQRQKDRQQREIEKEIEREIERDRVIQKEKERLQEREKERQLLREREQRNAPQSPGRRVSISNSPLPPLPIDAEQQREAQSPQSPRDTRGLGERRKELKDQNKDAREKSIQETDDSEDNQRDIYKETQREIQSNLLREIQKREAQRENQRDAHREALRESREREREQRERQAQKERESQTEQISPRDARNEFPTDYHTEIPKESFNETPRIQREKESLQSLPSPDITNDSPVKSPVKLRQLAPATPQDPSSSTFGIPPTPQQDFPPNIITPEIPMRSSRRRRNSTDPPPSTLNSNANNSSQSPQPQAATAVSVLAQTAQQVVMKKASIVSIGSTSSSIPSAMSNVSASTSVGKLANIDKSLPDIEPSKSAATNSDKLSNDLSTATTSSSSLIQPLPPLPTSPIRHNTFSPPTIVLPDSDSSPEKEQLDNYSIVSPVDSKNFSPDLGQNRNFQSAPEKKMYSQARGSQSSGSFNQTNQYNQYKSRIKLPPTLQQSGDSSVPPLPPAPPSLPPMPALPAPPTPTDGASNFGLRSPANLDTGNNDSVVTPNVFGSQSRFNTPPSQATTQFSNTDYSATRRVPNTPDMLANGKFNMKLNEIPNPQLEEDSRSYISSPMHGSFTHSQVSPAQLSTFDNNNEGMRTPANPDFSSGETTLKHSNQTNQTPNSSFHVMSSKKADEDDTALFIRPEDFQTINIYVVSTINVNSLNQASKRSDDPNCTISIHDRETNKEMWRIRKTYSQLIAFDGEIRPIIEFFGLPAIPDKSLFLSNTPIKIEHRRAALQNYFNTIFMMPHIPHVVLYRMCRYLSLDFVNPLDDYKSGARKEGFLVRRHKGLGSNWKIRWCQVEGAYMEIYENPGGPLIEQIKLKGAQVGRQSNDNVAEDKGYRHAFLIIESQKSSKLSSSLPKYFFCAETDEERDSWVSTLVEFNDLSDITMTSDMSDSMLATPASNYQDELEYSTKRYVSGNSITPGSAHVSNYDQGSSYTSHSQEDKDSKESKKNKMRSIFPFRKNNSSHNQLSTDSILDEVDSIPPPPYPANNQSTQHYLNQMNLDDNVAKKIFGREIEDAYKLSNTETLGRVVPSIVARCLDYLIKTGSMYEEGIFRLSGSASTIRQLKEQFNTQFDLDLFESPLKPDIHTVAGLLKTYLRELPSPILGLHPYNHLNSVILHNSTLPPVSLALIFKEFINDRNNVDKIHYDMCYVIFKFLSQIIAQNQINRMNLRNVCIVFVPTLNISLEVLSTCLVDFEYIFENGKPTPDKDREVLDLHIPNF</sequence>
<gene>
    <name evidence="6" type="ORF">PICST_66478</name>
</gene>
<feature type="compositionally biased region" description="Polar residues" evidence="3">
    <location>
        <begin position="156"/>
        <end position="186"/>
    </location>
</feature>
<dbReference type="GO" id="GO:0005938">
    <property type="term" value="C:cell cortex"/>
    <property type="evidence" value="ECO:0007669"/>
    <property type="project" value="UniProtKB-ARBA"/>
</dbReference>
<feature type="region of interest" description="Disordered" evidence="3">
    <location>
        <begin position="621"/>
        <end position="834"/>
    </location>
</feature>
<feature type="compositionally biased region" description="Basic and acidic residues" evidence="3">
    <location>
        <begin position="378"/>
        <end position="403"/>
    </location>
</feature>
<accession>A3GGJ3</accession>
<protein>
    <submittedName>
        <fullName evidence="6">Uncharacterized protein</fullName>
    </submittedName>
</protein>
<feature type="domain" description="Rho-GAP" evidence="5">
    <location>
        <begin position="1359"/>
        <end position="1562"/>
    </location>
</feature>
<dbReference type="PROSITE" id="PS50238">
    <property type="entry name" value="RHOGAP"/>
    <property type="match status" value="1"/>
</dbReference>
<dbReference type="SMART" id="SM00324">
    <property type="entry name" value="RhoGAP"/>
    <property type="match status" value="1"/>
</dbReference>
<dbReference type="RefSeq" id="XP_001387966.2">
    <property type="nucleotide sequence ID" value="XM_001387929.1"/>
</dbReference>
<dbReference type="InterPro" id="IPR001849">
    <property type="entry name" value="PH_domain"/>
</dbReference>
<dbReference type="PANTHER" id="PTHR23176">
    <property type="entry name" value="RHO/RAC/CDC GTPASE-ACTIVATING PROTEIN"/>
    <property type="match status" value="1"/>
</dbReference>
<dbReference type="Gene3D" id="3.30.1520.10">
    <property type="entry name" value="Phox-like domain"/>
    <property type="match status" value="1"/>
</dbReference>
<dbReference type="STRING" id="322104.A3GGJ3"/>
<dbReference type="Pfam" id="PF00620">
    <property type="entry name" value="RhoGAP"/>
    <property type="match status" value="1"/>
</dbReference>
<dbReference type="EMBL" id="AAVQ01000001">
    <property type="protein sequence ID" value="EAZ63943.2"/>
    <property type="molecule type" value="Genomic_DNA"/>
</dbReference>
<dbReference type="InterPro" id="IPR011993">
    <property type="entry name" value="PH-like_dom_sf"/>
</dbReference>
<dbReference type="GO" id="GO:0007165">
    <property type="term" value="P:signal transduction"/>
    <property type="evidence" value="ECO:0007669"/>
    <property type="project" value="InterPro"/>
</dbReference>
<feature type="region of interest" description="Disordered" evidence="3">
    <location>
        <begin position="260"/>
        <end position="604"/>
    </location>
</feature>
<feature type="compositionally biased region" description="Basic and acidic residues" evidence="3">
    <location>
        <begin position="430"/>
        <end position="509"/>
    </location>
</feature>
<dbReference type="OMA" id="PPRMGFR"/>
<feature type="compositionally biased region" description="Low complexity" evidence="3">
    <location>
        <begin position="583"/>
        <end position="602"/>
    </location>
</feature>
<reference evidence="6 7" key="1">
    <citation type="journal article" date="2007" name="Nat. Biotechnol.">
        <title>Genome sequence of the lignocellulose-bioconverting and xylose-fermenting yeast Pichia stipitis.</title>
        <authorList>
            <person name="Jeffries T.W."/>
            <person name="Grigoriev I.V."/>
            <person name="Grimwood J."/>
            <person name="Laplaza J.M."/>
            <person name="Aerts A."/>
            <person name="Salamov A."/>
            <person name="Schmutz J."/>
            <person name="Lindquist E."/>
            <person name="Dehal P."/>
            <person name="Shapiro H."/>
            <person name="Jin Y.S."/>
            <person name="Passoth V."/>
            <person name="Richardson P.M."/>
        </authorList>
    </citation>
    <scope>NUCLEOTIDE SEQUENCE [LARGE SCALE GENOMIC DNA]</scope>
    <source>
        <strain evidence="7">ATCC 58785 / CBS 6054 / NBRC 10063 / NRRL Y-11545</strain>
    </source>
</reference>
<feature type="compositionally biased region" description="Polar residues" evidence="3">
    <location>
        <begin position="937"/>
        <end position="960"/>
    </location>
</feature>
<feature type="compositionally biased region" description="Pro residues" evidence="3">
    <location>
        <begin position="792"/>
        <end position="813"/>
    </location>
</feature>
<dbReference type="GO" id="GO:0005933">
    <property type="term" value="C:cellular bud"/>
    <property type="evidence" value="ECO:0007669"/>
    <property type="project" value="UniProtKB-ARBA"/>
</dbReference>
<dbReference type="InParanoid" id="A3GGJ3"/>
<dbReference type="InterPro" id="IPR036871">
    <property type="entry name" value="PX_dom_sf"/>
</dbReference>
<dbReference type="InterPro" id="IPR008936">
    <property type="entry name" value="Rho_GTPase_activation_prot"/>
</dbReference>
<feature type="region of interest" description="Disordered" evidence="3">
    <location>
        <begin position="927"/>
        <end position="960"/>
    </location>
</feature>
<dbReference type="Proteomes" id="UP000002258">
    <property type="component" value="Chromosome 1"/>
</dbReference>
<feature type="region of interest" description="Disordered" evidence="3">
    <location>
        <begin position="1257"/>
        <end position="1291"/>
    </location>
</feature>
<dbReference type="SUPFAM" id="SSF50729">
    <property type="entry name" value="PH domain-like"/>
    <property type="match status" value="1"/>
</dbReference>
<feature type="compositionally biased region" description="Basic and acidic residues" evidence="3">
    <location>
        <begin position="271"/>
        <end position="341"/>
    </location>
</feature>
<feature type="region of interest" description="Disordered" evidence="3">
    <location>
        <begin position="156"/>
        <end position="208"/>
    </location>
</feature>
<feature type="compositionally biased region" description="Low complexity" evidence="3">
    <location>
        <begin position="103"/>
        <end position="134"/>
    </location>
</feature>
<organism evidence="6 7">
    <name type="scientific">Scheffersomyces stipitis (strain ATCC 58785 / CBS 6054 / NBRC 10063 / NRRL Y-11545)</name>
    <name type="common">Yeast</name>
    <name type="synonym">Pichia stipitis</name>
    <dbReference type="NCBI Taxonomy" id="322104"/>
    <lineage>
        <taxon>Eukaryota</taxon>
        <taxon>Fungi</taxon>
        <taxon>Dikarya</taxon>
        <taxon>Ascomycota</taxon>
        <taxon>Saccharomycotina</taxon>
        <taxon>Pichiomycetes</taxon>
        <taxon>Debaryomycetaceae</taxon>
        <taxon>Scheffersomyces</taxon>
    </lineage>
</organism>
<dbReference type="Gene3D" id="1.10.555.10">
    <property type="entry name" value="Rho GTPase activation protein"/>
    <property type="match status" value="1"/>
</dbReference>
<feature type="compositionally biased region" description="Basic and acidic residues" evidence="3">
    <location>
        <begin position="1279"/>
        <end position="1290"/>
    </location>
</feature>
<feature type="compositionally biased region" description="Basic and acidic residues" evidence="3">
    <location>
        <begin position="410"/>
        <end position="421"/>
    </location>
</feature>
<dbReference type="GO" id="GO:0035091">
    <property type="term" value="F:phosphatidylinositol binding"/>
    <property type="evidence" value="ECO:0007669"/>
    <property type="project" value="InterPro"/>
</dbReference>
<dbReference type="Pfam" id="PF00169">
    <property type="entry name" value="PH"/>
    <property type="match status" value="1"/>
</dbReference>
<feature type="compositionally biased region" description="Low complexity" evidence="3">
    <location>
        <begin position="32"/>
        <end position="58"/>
    </location>
</feature>
<feature type="domain" description="PH" evidence="4">
    <location>
        <begin position="1111"/>
        <end position="1220"/>
    </location>
</feature>
<dbReference type="CDD" id="cd06093">
    <property type="entry name" value="PX_domain"/>
    <property type="match status" value="1"/>
</dbReference>
<dbReference type="Pfam" id="PF00787">
    <property type="entry name" value="PX"/>
    <property type="match status" value="1"/>
</dbReference>
<dbReference type="InterPro" id="IPR001683">
    <property type="entry name" value="PX_dom"/>
</dbReference>
<keyword evidence="7" id="KW-1185">Reference proteome</keyword>
<dbReference type="SUPFAM" id="SSF48350">
    <property type="entry name" value="GTPase activation domain, GAP"/>
    <property type="match status" value="1"/>
</dbReference>
<dbReference type="PROSITE" id="PS50003">
    <property type="entry name" value="PH_DOMAIN"/>
    <property type="match status" value="1"/>
</dbReference>
<feature type="compositionally biased region" description="Polar residues" evidence="3">
    <location>
        <begin position="14"/>
        <end position="31"/>
    </location>
</feature>
<evidence type="ECO:0000256" key="1">
    <source>
        <dbReference type="ARBA" id="ARBA00022468"/>
    </source>
</evidence>
<comment type="caution">
    <text evidence="6">The sequence shown here is derived from an EMBL/GenBank/DDBJ whole genome shotgun (WGS) entry which is preliminary data.</text>
</comment>
<dbReference type="OrthoDB" id="185175at2759"/>
<dbReference type="GeneID" id="4851392"/>
<dbReference type="SMART" id="SM00233">
    <property type="entry name" value="PH"/>
    <property type="match status" value="1"/>
</dbReference>
<feature type="compositionally biased region" description="Polar residues" evidence="3">
    <location>
        <begin position="510"/>
        <end position="523"/>
    </location>
</feature>
<dbReference type="InterPro" id="IPR000198">
    <property type="entry name" value="RhoGAP_dom"/>
</dbReference>
<evidence type="ECO:0000256" key="3">
    <source>
        <dbReference type="SAM" id="MobiDB-lite"/>
    </source>
</evidence>
<feature type="compositionally biased region" description="Low complexity" evidence="3">
    <location>
        <begin position="671"/>
        <end position="685"/>
    </location>
</feature>
<dbReference type="SUPFAM" id="SSF64268">
    <property type="entry name" value="PX domain"/>
    <property type="match status" value="1"/>
</dbReference>
<name>A3GGJ3_PICST</name>
<keyword evidence="2" id="KW-0175">Coiled coil</keyword>
<feature type="region of interest" description="Disordered" evidence="3">
    <location>
        <begin position="1"/>
        <end position="134"/>
    </location>
</feature>
<feature type="compositionally biased region" description="Polar residues" evidence="3">
    <location>
        <begin position="1257"/>
        <end position="1278"/>
    </location>
</feature>